<organism evidence="3 4">
    <name type="scientific">Stratiformator vulcanicus</name>
    <dbReference type="NCBI Taxonomy" id="2527980"/>
    <lineage>
        <taxon>Bacteria</taxon>
        <taxon>Pseudomonadati</taxon>
        <taxon>Planctomycetota</taxon>
        <taxon>Planctomycetia</taxon>
        <taxon>Planctomycetales</taxon>
        <taxon>Planctomycetaceae</taxon>
        <taxon>Stratiformator</taxon>
    </lineage>
</organism>
<feature type="region of interest" description="Disordered" evidence="2">
    <location>
        <begin position="45"/>
        <end position="88"/>
    </location>
</feature>
<protein>
    <recommendedName>
        <fullName evidence="5">HTH HARE-type domain-containing protein</fullName>
    </recommendedName>
</protein>
<gene>
    <name evidence="3" type="ORF">Pan189_36100</name>
</gene>
<dbReference type="KEGG" id="svp:Pan189_36100"/>
<keyword evidence="1" id="KW-0175">Coiled coil</keyword>
<dbReference type="Proteomes" id="UP000317318">
    <property type="component" value="Chromosome"/>
</dbReference>
<evidence type="ECO:0000256" key="2">
    <source>
        <dbReference type="SAM" id="MobiDB-lite"/>
    </source>
</evidence>
<keyword evidence="4" id="KW-1185">Reference proteome</keyword>
<dbReference type="RefSeq" id="WP_145365361.1">
    <property type="nucleotide sequence ID" value="NZ_CP036268.1"/>
</dbReference>
<evidence type="ECO:0000313" key="3">
    <source>
        <dbReference type="EMBL" id="QDT39207.1"/>
    </source>
</evidence>
<name>A0A517R5N6_9PLAN</name>
<accession>A0A517R5N6</accession>
<dbReference type="EMBL" id="CP036268">
    <property type="protein sequence ID" value="QDT39207.1"/>
    <property type="molecule type" value="Genomic_DNA"/>
</dbReference>
<proteinExistence type="predicted"/>
<evidence type="ECO:0008006" key="5">
    <source>
        <dbReference type="Google" id="ProtNLM"/>
    </source>
</evidence>
<reference evidence="3 4" key="1">
    <citation type="submission" date="2019-02" db="EMBL/GenBank/DDBJ databases">
        <title>Deep-cultivation of Planctomycetes and their phenomic and genomic characterization uncovers novel biology.</title>
        <authorList>
            <person name="Wiegand S."/>
            <person name="Jogler M."/>
            <person name="Boedeker C."/>
            <person name="Pinto D."/>
            <person name="Vollmers J."/>
            <person name="Rivas-Marin E."/>
            <person name="Kohn T."/>
            <person name="Peeters S.H."/>
            <person name="Heuer A."/>
            <person name="Rast P."/>
            <person name="Oberbeckmann S."/>
            <person name="Bunk B."/>
            <person name="Jeske O."/>
            <person name="Meyerdierks A."/>
            <person name="Storesund J.E."/>
            <person name="Kallscheuer N."/>
            <person name="Luecker S."/>
            <person name="Lage O.M."/>
            <person name="Pohl T."/>
            <person name="Merkel B.J."/>
            <person name="Hornburger P."/>
            <person name="Mueller R.-W."/>
            <person name="Bruemmer F."/>
            <person name="Labrenz M."/>
            <person name="Spormann A.M."/>
            <person name="Op den Camp H."/>
            <person name="Overmann J."/>
            <person name="Amann R."/>
            <person name="Jetten M.S.M."/>
            <person name="Mascher T."/>
            <person name="Medema M.H."/>
            <person name="Devos D.P."/>
            <person name="Kaster A.-K."/>
            <person name="Ovreas L."/>
            <person name="Rohde M."/>
            <person name="Galperin M.Y."/>
            <person name="Jogler C."/>
        </authorList>
    </citation>
    <scope>NUCLEOTIDE SEQUENCE [LARGE SCALE GENOMIC DNA]</scope>
    <source>
        <strain evidence="3 4">Pan189</strain>
    </source>
</reference>
<feature type="compositionally biased region" description="Basic residues" evidence="2">
    <location>
        <begin position="50"/>
        <end position="88"/>
    </location>
</feature>
<dbReference type="AlphaFoldDB" id="A0A517R5N6"/>
<sequence length="156" mass="17446">MAKSKDMTVAELEELLEDRRSAVTDLEEKRAKLLEELSAVDQEIADLAGGKKKSPGRPKKSKAATSTPKKKKSVKKKKSSGGRRARNTKSLKDYILDILAKNKKGLDLNEMMDAVQKEGYKSKSADFKTVLYQTLYHLKRGGEIDRNDKTGAYVLK</sequence>
<feature type="coiled-coil region" evidence="1">
    <location>
        <begin position="9"/>
        <end position="43"/>
    </location>
</feature>
<evidence type="ECO:0000313" key="4">
    <source>
        <dbReference type="Proteomes" id="UP000317318"/>
    </source>
</evidence>
<evidence type="ECO:0000256" key="1">
    <source>
        <dbReference type="SAM" id="Coils"/>
    </source>
</evidence>
<dbReference type="OrthoDB" id="213513at2"/>